<dbReference type="SUPFAM" id="SSF54197">
    <property type="entry name" value="HIT-like"/>
    <property type="match status" value="1"/>
</dbReference>
<dbReference type="GO" id="GO:0000340">
    <property type="term" value="F:RNA 7-methylguanosine cap binding"/>
    <property type="evidence" value="ECO:0007669"/>
    <property type="project" value="TreeGrafter"/>
</dbReference>
<feature type="binding site" evidence="3">
    <location>
        <position position="143"/>
    </location>
    <ligand>
        <name>substrate</name>
    </ligand>
</feature>
<dbReference type="OrthoDB" id="10264956at2759"/>
<feature type="binding site" evidence="3">
    <location>
        <position position="153"/>
    </location>
    <ligand>
        <name>substrate</name>
    </ligand>
</feature>
<dbReference type="InterPro" id="IPR011145">
    <property type="entry name" value="Scavenger_mRNA_decap_enz_N"/>
</dbReference>
<dbReference type="PANTHER" id="PTHR12978">
    <property type="entry name" value="HISTIDINE TRIAD HIT PROTEIN MEMBER"/>
    <property type="match status" value="1"/>
</dbReference>
<comment type="similarity">
    <text evidence="1">Belongs to the HIT family.</text>
</comment>
<evidence type="ECO:0000256" key="2">
    <source>
        <dbReference type="PIRSR" id="PIRSR028973-1"/>
    </source>
</evidence>
<evidence type="ECO:0000256" key="3">
    <source>
        <dbReference type="PIRSR" id="PIRSR028973-2"/>
    </source>
</evidence>
<dbReference type="GO" id="GO:0016787">
    <property type="term" value="F:hydrolase activity"/>
    <property type="evidence" value="ECO:0007669"/>
    <property type="project" value="InterPro"/>
</dbReference>
<dbReference type="PANTHER" id="PTHR12978:SF0">
    <property type="entry name" value="M7GPPPX DIPHOSPHATASE"/>
    <property type="match status" value="1"/>
</dbReference>
<evidence type="ECO:0000313" key="5">
    <source>
        <dbReference type="EMBL" id="KIR44815.1"/>
    </source>
</evidence>
<dbReference type="Pfam" id="PF05652">
    <property type="entry name" value="DcpS"/>
    <property type="match status" value="1"/>
</dbReference>
<dbReference type="GO" id="GO:0000932">
    <property type="term" value="C:P-body"/>
    <property type="evidence" value="ECO:0007669"/>
    <property type="project" value="TreeGrafter"/>
</dbReference>
<dbReference type="HOGENOM" id="CLU_041045_1_0_1"/>
<feature type="active site" description="Nucleophile" evidence="2">
    <location>
        <position position="244"/>
    </location>
</feature>
<dbReference type="GO" id="GO:0000290">
    <property type="term" value="P:deadenylation-dependent decapping of nuclear-transcribed mRNA"/>
    <property type="evidence" value="ECO:0007669"/>
    <property type="project" value="InterPro"/>
</dbReference>
<reference evidence="5" key="1">
    <citation type="submission" date="2015-01" db="EMBL/GenBank/DDBJ databases">
        <title>The Genome Sequence of Cryptococcus gattii CA1280.</title>
        <authorList>
            <consortium name="The Broad Institute Genomics Platform"/>
            <person name="Cuomo C."/>
            <person name="Litvintseva A."/>
            <person name="Chen Y."/>
            <person name="Heitman J."/>
            <person name="Sun S."/>
            <person name="Springer D."/>
            <person name="Dromer F."/>
            <person name="Young S."/>
            <person name="Zeng Q."/>
            <person name="Gargeya S."/>
            <person name="Abouelleil A."/>
            <person name="Alvarado L."/>
            <person name="Chapman S.B."/>
            <person name="Gainer-Dewar J."/>
            <person name="Goldberg J."/>
            <person name="Griggs A."/>
            <person name="Gujja S."/>
            <person name="Hansen M."/>
            <person name="Howarth C."/>
            <person name="Imamovic A."/>
            <person name="Larimer J."/>
            <person name="Murphy C."/>
            <person name="Naylor J."/>
            <person name="Pearson M."/>
            <person name="Priest M."/>
            <person name="Roberts A."/>
            <person name="Saif S."/>
            <person name="Shea T."/>
            <person name="Sykes S."/>
            <person name="Wortman J."/>
            <person name="Nusbaum C."/>
            <person name="Birren B."/>
        </authorList>
    </citation>
    <scope>NUCLEOTIDE SEQUENCE [LARGE SCALE GENOMIC DNA]</scope>
    <source>
        <strain evidence="5">CA1280</strain>
    </source>
</reference>
<dbReference type="GO" id="GO:0005634">
    <property type="term" value="C:nucleus"/>
    <property type="evidence" value="ECO:0007669"/>
    <property type="project" value="TreeGrafter"/>
</dbReference>
<feature type="binding site" evidence="3">
    <location>
        <position position="172"/>
    </location>
    <ligand>
        <name>substrate</name>
    </ligand>
</feature>
<feature type="binding site" evidence="3">
    <location>
        <begin position="235"/>
        <end position="246"/>
    </location>
    <ligand>
        <name>substrate</name>
    </ligand>
</feature>
<evidence type="ECO:0000256" key="4">
    <source>
        <dbReference type="SAM" id="MobiDB-lite"/>
    </source>
</evidence>
<feature type="region of interest" description="Disordered" evidence="4">
    <location>
        <begin position="327"/>
        <end position="359"/>
    </location>
</feature>
<organism evidence="5">
    <name type="scientific">Cryptococcus bacillisporus CA1280</name>
    <dbReference type="NCBI Taxonomy" id="1296109"/>
    <lineage>
        <taxon>Eukaryota</taxon>
        <taxon>Fungi</taxon>
        <taxon>Dikarya</taxon>
        <taxon>Basidiomycota</taxon>
        <taxon>Agaricomycotina</taxon>
        <taxon>Tremellomycetes</taxon>
        <taxon>Tremellales</taxon>
        <taxon>Cryptococcaceae</taxon>
        <taxon>Cryptococcus</taxon>
        <taxon>Cryptococcus gattii species complex</taxon>
    </lineage>
</organism>
<gene>
    <name evidence="5" type="ORF">I312_05984</name>
</gene>
<dbReference type="Gene3D" id="3.30.200.40">
    <property type="entry name" value="Scavenger mRNA decapping enzyme, N-terminal domain"/>
    <property type="match status" value="1"/>
</dbReference>
<name>A0A0D0VIV4_CRYGA</name>
<proteinExistence type="inferred from homology"/>
<dbReference type="SUPFAM" id="SSF102860">
    <property type="entry name" value="mRNA decapping enzyme DcpS N-terminal domain"/>
    <property type="match status" value="1"/>
</dbReference>
<dbReference type="Gene3D" id="3.30.428.10">
    <property type="entry name" value="HIT-like"/>
    <property type="match status" value="1"/>
</dbReference>
<dbReference type="EMBL" id="KN847994">
    <property type="protein sequence ID" value="KIR44815.1"/>
    <property type="molecule type" value="Genomic_DNA"/>
</dbReference>
<feature type="binding site" evidence="3">
    <location>
        <position position="174"/>
    </location>
    <ligand>
        <name>substrate</name>
    </ligand>
</feature>
<dbReference type="PIRSF" id="PIRSF028973">
    <property type="entry name" value="Scavenger_mRNA_decap_enz"/>
    <property type="match status" value="1"/>
</dbReference>
<evidence type="ECO:0000256" key="1">
    <source>
        <dbReference type="ARBA" id="ARBA00010208"/>
    </source>
</evidence>
<dbReference type="AlphaFoldDB" id="A0A0D0VIV4"/>
<dbReference type="Pfam" id="PF11969">
    <property type="entry name" value="DcpS_C"/>
    <property type="match status" value="1"/>
</dbReference>
<dbReference type="InterPro" id="IPR036265">
    <property type="entry name" value="HIT-like_sf"/>
</dbReference>
<accession>A0A0D0VIV4</accession>
<dbReference type="InterPro" id="IPR008594">
    <property type="entry name" value="DcpS/DCS2"/>
</dbReference>
<dbReference type="FunFam" id="3.30.428.10:FF:000016">
    <property type="entry name" value="Scavenger mRNA decapping enzyme"/>
    <property type="match status" value="1"/>
</dbReference>
<sequence length="359" mass="39970">MPSETPAPLEITPALLAGFEPERILSESTMTGSTFIFGTLAGQQAIIHVQKTVVVGKDAEDALKLLENVKLLLENAPYYSAHAWTKADPSNPDYVVKVIYPATADHIKKYSIQERYVVRETAKVYEQVVRPYVEEMPISKIGWVYEILEGRKEAERVYYRSEGDDGFVILPDLKWDETTENALYLTCLVQDRSIKSLRDLKPSHIPLLKNIREKAAAEASRRFGVDAGKLRLFVHYHPTYYHFHVHIVHIRHDNLFGQVAGQAHLLDDLISLLELSPADGPSLLARKSFTYTLGVEHRLFPLMLKAGAVLGSPITISDAEAKAEPISATPVNPAVSTPSLGAAEPATDLEEPEAKRPRI</sequence>
<protein>
    <submittedName>
        <fullName evidence="5">Unplaced genomic scaffold supercont1.22, whole genome shotgun sequence</fullName>
    </submittedName>
</protein>